<proteinExistence type="predicted"/>
<evidence type="ECO:0000313" key="5">
    <source>
        <dbReference type="Proteomes" id="UP000681340"/>
    </source>
</evidence>
<dbReference type="InterPro" id="IPR011055">
    <property type="entry name" value="Dup_hybrid_motif"/>
</dbReference>
<evidence type="ECO:0000256" key="1">
    <source>
        <dbReference type="ARBA" id="ARBA00022729"/>
    </source>
</evidence>
<feature type="chain" id="PRO_5039489341" description="M23ase beta-sheet core domain-containing protein" evidence="2">
    <location>
        <begin position="24"/>
        <end position="365"/>
    </location>
</feature>
<gene>
    <name evidence="4" type="ORF">Aau02nite_76730</name>
</gene>
<protein>
    <recommendedName>
        <fullName evidence="3">M23ase beta-sheet core domain-containing protein</fullName>
    </recommendedName>
</protein>
<comment type="caution">
    <text evidence="4">The sequence shown here is derived from an EMBL/GenBank/DDBJ whole genome shotgun (WGS) entry which is preliminary data.</text>
</comment>
<dbReference type="Proteomes" id="UP000681340">
    <property type="component" value="Unassembled WGS sequence"/>
</dbReference>
<dbReference type="RefSeq" id="WP_212993506.1">
    <property type="nucleotide sequence ID" value="NZ_BAABEA010000045.1"/>
</dbReference>
<dbReference type="InterPro" id="IPR016047">
    <property type="entry name" value="M23ase_b-sheet_dom"/>
</dbReference>
<dbReference type="CDD" id="cd12797">
    <property type="entry name" value="M23_peptidase"/>
    <property type="match status" value="1"/>
</dbReference>
<dbReference type="SUPFAM" id="SSF51261">
    <property type="entry name" value="Duplicated hybrid motif"/>
    <property type="match status" value="1"/>
</dbReference>
<dbReference type="EMBL" id="BOQL01000067">
    <property type="protein sequence ID" value="GIM77607.1"/>
    <property type="molecule type" value="Genomic_DNA"/>
</dbReference>
<dbReference type="PANTHER" id="PTHR21666">
    <property type="entry name" value="PEPTIDASE-RELATED"/>
    <property type="match status" value="1"/>
</dbReference>
<feature type="domain" description="M23ase beta-sheet core" evidence="3">
    <location>
        <begin position="228"/>
        <end position="330"/>
    </location>
</feature>
<evidence type="ECO:0000313" key="4">
    <source>
        <dbReference type="EMBL" id="GIM77607.1"/>
    </source>
</evidence>
<reference evidence="4" key="1">
    <citation type="submission" date="2021-03" db="EMBL/GenBank/DDBJ databases">
        <title>Whole genome shotgun sequence of Actinoplanes auranticolor NBRC 12245.</title>
        <authorList>
            <person name="Komaki H."/>
            <person name="Tamura T."/>
        </authorList>
    </citation>
    <scope>NUCLEOTIDE SEQUENCE</scope>
    <source>
        <strain evidence="4">NBRC 12245</strain>
    </source>
</reference>
<dbReference type="GO" id="GO:0004222">
    <property type="term" value="F:metalloendopeptidase activity"/>
    <property type="evidence" value="ECO:0007669"/>
    <property type="project" value="TreeGrafter"/>
</dbReference>
<name>A0A919VVR7_9ACTN</name>
<dbReference type="Pfam" id="PF01551">
    <property type="entry name" value="Peptidase_M23"/>
    <property type="match status" value="1"/>
</dbReference>
<feature type="signal peptide" evidence="2">
    <location>
        <begin position="1"/>
        <end position="23"/>
    </location>
</feature>
<accession>A0A919VVR7</accession>
<dbReference type="Gene3D" id="2.70.70.10">
    <property type="entry name" value="Glucose Permease (Domain IIA)"/>
    <property type="match status" value="1"/>
</dbReference>
<dbReference type="InterPro" id="IPR050570">
    <property type="entry name" value="Cell_wall_metabolism_enzyme"/>
</dbReference>
<keyword evidence="1 2" id="KW-0732">Signal</keyword>
<evidence type="ECO:0000256" key="2">
    <source>
        <dbReference type="SAM" id="SignalP"/>
    </source>
</evidence>
<keyword evidence="5" id="KW-1185">Reference proteome</keyword>
<organism evidence="4 5">
    <name type="scientific">Actinoplanes auranticolor</name>
    <dbReference type="NCBI Taxonomy" id="47988"/>
    <lineage>
        <taxon>Bacteria</taxon>
        <taxon>Bacillati</taxon>
        <taxon>Actinomycetota</taxon>
        <taxon>Actinomycetes</taxon>
        <taxon>Micromonosporales</taxon>
        <taxon>Micromonosporaceae</taxon>
        <taxon>Actinoplanes</taxon>
    </lineage>
</organism>
<sequence>MKPWTWAAVCLVGLLVLCGLPLAAVLDTDSAAAACPSSTAGQAGISQHAGAIGPWKSTQVDNAAVIVAVGQRAGVPARGWVIAVATAMTESSLTNHGNLGARNDHDSLGLFQQRPSQKWGTPTQLQDPVYASTAFYKALQWVRGWETLPLTVAAQKVQRSAYPDRYAEYESDAETVVAKISGKASISDLPGASLADCGTTPAAVTSGGWTQPVHAAIVSGFRTAERPNHQGVDLGAGRNTVIRAAAAGQVVFADCDDDTGNCDIDGSPSTEGCGWFVEVIHAGRVATRYCHMVRRPSVRDGQHVNAGDPIGLVGTSGRSSGEHLHFEVHTDVTCGATRCRLSRGNAIDAPTFMAARGAPLGAEDR</sequence>
<dbReference type="PANTHER" id="PTHR21666:SF289">
    <property type="entry name" value="L-ALA--D-GLU ENDOPEPTIDASE"/>
    <property type="match status" value="1"/>
</dbReference>
<evidence type="ECO:0000259" key="3">
    <source>
        <dbReference type="Pfam" id="PF01551"/>
    </source>
</evidence>
<dbReference type="AlphaFoldDB" id="A0A919VVR7"/>